<organism evidence="2 3">
    <name type="scientific">Prorocentrum cordatum</name>
    <dbReference type="NCBI Taxonomy" id="2364126"/>
    <lineage>
        <taxon>Eukaryota</taxon>
        <taxon>Sar</taxon>
        <taxon>Alveolata</taxon>
        <taxon>Dinophyceae</taxon>
        <taxon>Prorocentrales</taxon>
        <taxon>Prorocentraceae</taxon>
        <taxon>Prorocentrum</taxon>
    </lineage>
</organism>
<evidence type="ECO:0000256" key="1">
    <source>
        <dbReference type="SAM" id="MobiDB-lite"/>
    </source>
</evidence>
<accession>A0ABN9TW52</accession>
<proteinExistence type="predicted"/>
<feature type="compositionally biased region" description="Low complexity" evidence="1">
    <location>
        <begin position="16"/>
        <end position="40"/>
    </location>
</feature>
<evidence type="ECO:0000313" key="2">
    <source>
        <dbReference type="EMBL" id="CAK0850113.1"/>
    </source>
</evidence>
<feature type="compositionally biased region" description="Polar residues" evidence="1">
    <location>
        <begin position="373"/>
        <end position="385"/>
    </location>
</feature>
<protein>
    <recommendedName>
        <fullName evidence="4">PH domain-containing protein</fullName>
    </recommendedName>
</protein>
<sequence length="533" mass="53226">MPPPRGGDGALSPTRACAADGGAAAAGQGPMAADGAGPPEAVDDGGWRRRLVSGAAAASCLGSGPDLPAARAAARAPPAGISAFLAAPLRGIGLHGPPTPPLRPHLFEEFDTRSGEDADVSLLRGRLGLERRGKGVEPRFFVLRPDRLDYYTDEAQAALAGPARGRLCLSDVLSLEPRGDGALVLTLESGGGVALVPLEAAGLGPWARALRELRGEPPAAGEQDCAAGEDQVASSGDESGDGAEPPGRVVRRGLLRIQRPRGHRFGVLYEGRLEWFRNESEAESGAAPRGVLASADLVGAERAPGGFVLRLAAGAGEDVHCSPVFDPGGDVAWLAALQEAFGPAAGGPQRAPRCGAPPEPSGAAAPQRARACQSPQGPCATSPSDQCHVWSPGGPKVAPGTASTPSVRTPPRAAGAARTSLLHAAPAASKAEPSSRLQAPQRAAAGATPAMRPSAGSPAPTRFSPAAGTPDGECADAVLGLAPEGAASAPASRATPRASAEAPARDQQAAAMEQAQQLLAAMLDGGGAPGAAA</sequence>
<feature type="region of interest" description="Disordered" evidence="1">
    <location>
        <begin position="217"/>
        <end position="249"/>
    </location>
</feature>
<comment type="caution">
    <text evidence="2">The sequence shown here is derived from an EMBL/GenBank/DDBJ whole genome shotgun (WGS) entry which is preliminary data.</text>
</comment>
<name>A0ABN9TW52_9DINO</name>
<gene>
    <name evidence="2" type="ORF">PCOR1329_LOCUS42623</name>
</gene>
<dbReference type="Proteomes" id="UP001189429">
    <property type="component" value="Unassembled WGS sequence"/>
</dbReference>
<feature type="region of interest" description="Disordered" evidence="1">
    <location>
        <begin position="344"/>
        <end position="472"/>
    </location>
</feature>
<feature type="non-terminal residue" evidence="2">
    <location>
        <position position="533"/>
    </location>
</feature>
<evidence type="ECO:0008006" key="4">
    <source>
        <dbReference type="Google" id="ProtNLM"/>
    </source>
</evidence>
<keyword evidence="3" id="KW-1185">Reference proteome</keyword>
<feature type="region of interest" description="Disordered" evidence="1">
    <location>
        <begin position="1"/>
        <end position="48"/>
    </location>
</feature>
<feature type="compositionally biased region" description="Low complexity" evidence="1">
    <location>
        <begin position="409"/>
        <end position="455"/>
    </location>
</feature>
<evidence type="ECO:0000313" key="3">
    <source>
        <dbReference type="Proteomes" id="UP001189429"/>
    </source>
</evidence>
<feature type="region of interest" description="Disordered" evidence="1">
    <location>
        <begin position="485"/>
        <end position="512"/>
    </location>
</feature>
<reference evidence="2" key="1">
    <citation type="submission" date="2023-10" db="EMBL/GenBank/DDBJ databases">
        <authorList>
            <person name="Chen Y."/>
            <person name="Shah S."/>
            <person name="Dougan E. K."/>
            <person name="Thang M."/>
            <person name="Chan C."/>
        </authorList>
    </citation>
    <scope>NUCLEOTIDE SEQUENCE [LARGE SCALE GENOMIC DNA]</scope>
</reference>
<dbReference type="EMBL" id="CAUYUJ010015120">
    <property type="protein sequence ID" value="CAK0850113.1"/>
    <property type="molecule type" value="Genomic_DNA"/>
</dbReference>